<keyword evidence="15" id="KW-1185">Reference proteome</keyword>
<feature type="domain" description="Phosphoribosyltransferase" evidence="14">
    <location>
        <begin position="38"/>
        <end position="192"/>
    </location>
</feature>
<dbReference type="GO" id="GO:0000166">
    <property type="term" value="F:nucleotide binding"/>
    <property type="evidence" value="ECO:0007669"/>
    <property type="project" value="UniProtKB-KW"/>
</dbReference>
<dbReference type="GO" id="GO:0000287">
    <property type="term" value="F:magnesium ion binding"/>
    <property type="evidence" value="ECO:0007669"/>
    <property type="project" value="TreeGrafter"/>
</dbReference>
<dbReference type="GO" id="GO:0006166">
    <property type="term" value="P:purine ribonucleoside salvage"/>
    <property type="evidence" value="ECO:0007669"/>
    <property type="project" value="UniProtKB-KW"/>
</dbReference>
<dbReference type="KEGG" id="bbel:109482604"/>
<dbReference type="RefSeq" id="XP_019640955.1">
    <property type="nucleotide sequence ID" value="XM_019785396.1"/>
</dbReference>
<evidence type="ECO:0000256" key="2">
    <source>
        <dbReference type="ARBA" id="ARBA00004496"/>
    </source>
</evidence>
<comment type="catalytic activity">
    <reaction evidence="13">
        <text>IMP + diphosphate = hypoxanthine + 5-phospho-alpha-D-ribose 1-diphosphate</text>
        <dbReference type="Rhea" id="RHEA:17973"/>
        <dbReference type="ChEBI" id="CHEBI:17368"/>
        <dbReference type="ChEBI" id="CHEBI:33019"/>
        <dbReference type="ChEBI" id="CHEBI:58017"/>
        <dbReference type="ChEBI" id="CHEBI:58053"/>
        <dbReference type="EC" id="2.4.2.8"/>
    </reaction>
</comment>
<dbReference type="GO" id="GO:0004422">
    <property type="term" value="F:hypoxanthine phosphoribosyltransferase activity"/>
    <property type="evidence" value="ECO:0007669"/>
    <property type="project" value="InterPro"/>
</dbReference>
<comment type="pathway">
    <text evidence="3 13">Purine metabolism; IMP biosynthesis via salvage pathway; IMP from hypoxanthine: step 1/1.</text>
</comment>
<dbReference type="NCBIfam" id="TIGR01203">
    <property type="entry name" value="HGPRTase"/>
    <property type="match status" value="1"/>
</dbReference>
<dbReference type="InterPro" id="IPR005904">
    <property type="entry name" value="Hxn_phspho_trans"/>
</dbReference>
<evidence type="ECO:0000256" key="6">
    <source>
        <dbReference type="ARBA" id="ARBA00022490"/>
    </source>
</evidence>
<dbReference type="UniPathway" id="UPA00591">
    <property type="reaction ID" value="UER00648"/>
</dbReference>
<evidence type="ECO:0000256" key="13">
    <source>
        <dbReference type="RuleBase" id="RU364099"/>
    </source>
</evidence>
<keyword evidence="7 13" id="KW-0328">Glycosyltransferase</keyword>
<dbReference type="CDD" id="cd06223">
    <property type="entry name" value="PRTases_typeI"/>
    <property type="match status" value="1"/>
</dbReference>
<protein>
    <recommendedName>
        <fullName evidence="5 13">Hypoxanthine phosphoribosyltransferase</fullName>
        <ecNumber evidence="5 13">2.4.2.8</ecNumber>
    </recommendedName>
</protein>
<dbReference type="InterPro" id="IPR029057">
    <property type="entry name" value="PRTase-like"/>
</dbReference>
<dbReference type="GeneID" id="109482604"/>
<comment type="cofactor">
    <cofactor evidence="1 13">
        <name>Mg(2+)</name>
        <dbReference type="ChEBI" id="CHEBI:18420"/>
    </cofactor>
</comment>
<evidence type="ECO:0000313" key="15">
    <source>
        <dbReference type="Proteomes" id="UP000515135"/>
    </source>
</evidence>
<name>A0A6P4ZIC4_BRABE</name>
<dbReference type="AlphaFoldDB" id="A0A6P4ZIC4"/>
<dbReference type="EC" id="2.4.2.8" evidence="5 13"/>
<dbReference type="GO" id="GO:0005829">
    <property type="term" value="C:cytosol"/>
    <property type="evidence" value="ECO:0007669"/>
    <property type="project" value="TreeGrafter"/>
</dbReference>
<evidence type="ECO:0000313" key="16">
    <source>
        <dbReference type="RefSeq" id="XP_019640955.1"/>
    </source>
</evidence>
<keyword evidence="8 13" id="KW-0808">Transferase</keyword>
<dbReference type="OrthoDB" id="9449045at2759"/>
<dbReference type="GO" id="GO:0006178">
    <property type="term" value="P:guanine salvage"/>
    <property type="evidence" value="ECO:0007669"/>
    <property type="project" value="TreeGrafter"/>
</dbReference>
<evidence type="ECO:0000256" key="9">
    <source>
        <dbReference type="ARBA" id="ARBA00022723"/>
    </source>
</evidence>
<comment type="similarity">
    <text evidence="4 13">Belongs to the purine/pyrimidine phosphoribosyltransferase family.</text>
</comment>
<evidence type="ECO:0000256" key="1">
    <source>
        <dbReference type="ARBA" id="ARBA00001946"/>
    </source>
</evidence>
<reference evidence="16" key="1">
    <citation type="submission" date="2025-08" db="UniProtKB">
        <authorList>
            <consortium name="RefSeq"/>
        </authorList>
    </citation>
    <scope>IDENTIFICATION</scope>
    <source>
        <tissue evidence="16">Gonad</tissue>
    </source>
</reference>
<evidence type="ECO:0000256" key="7">
    <source>
        <dbReference type="ARBA" id="ARBA00022676"/>
    </source>
</evidence>
<dbReference type="FunFam" id="3.40.50.2020:FF:000053">
    <property type="entry name" value="Hypoxanthine phosphoribosyltransferase"/>
    <property type="match status" value="1"/>
</dbReference>
<dbReference type="PANTHER" id="PTHR43340:SF1">
    <property type="entry name" value="HYPOXANTHINE PHOSPHORIBOSYLTRANSFERASE"/>
    <property type="match status" value="1"/>
</dbReference>
<evidence type="ECO:0000256" key="3">
    <source>
        <dbReference type="ARBA" id="ARBA00004669"/>
    </source>
</evidence>
<evidence type="ECO:0000256" key="12">
    <source>
        <dbReference type="ARBA" id="ARBA00022842"/>
    </source>
</evidence>
<keyword evidence="9 13" id="KW-0479">Metal-binding</keyword>
<evidence type="ECO:0000256" key="11">
    <source>
        <dbReference type="ARBA" id="ARBA00022741"/>
    </source>
</evidence>
<dbReference type="Proteomes" id="UP000515135">
    <property type="component" value="Unplaced"/>
</dbReference>
<dbReference type="GO" id="GO:0046100">
    <property type="term" value="P:hypoxanthine metabolic process"/>
    <property type="evidence" value="ECO:0007669"/>
    <property type="project" value="TreeGrafter"/>
</dbReference>
<keyword evidence="10 13" id="KW-0660">Purine salvage</keyword>
<dbReference type="Gene3D" id="3.40.50.2020">
    <property type="match status" value="1"/>
</dbReference>
<dbReference type="PANTHER" id="PTHR43340">
    <property type="entry name" value="HYPOXANTHINE-GUANINE PHOSPHORIBOSYLTRANSFERASE"/>
    <property type="match status" value="1"/>
</dbReference>
<evidence type="ECO:0000259" key="14">
    <source>
        <dbReference type="Pfam" id="PF00156"/>
    </source>
</evidence>
<dbReference type="Pfam" id="PF00156">
    <property type="entry name" value="Pribosyltran"/>
    <property type="match status" value="1"/>
</dbReference>
<sequence length="216" mass="23981">MGDFITIEDDKYLPATSLCIPPVYTEYLEGVVIPHGLIQDRIERMVQHILRDFGCDTPVVALCVLKGGARFFSDLTRAVSGINGTFTPWFPLALDFISVKSYKNDKSTGNVTVTGAKGLGNLAGKNVLIVEDLIDTGTSMQQLLPIIQDYQPKMIKVASLLVKRTPDSCGYRPDYIGFEVPNKFIVGYGIDYNEHFREINHICVINDKGKKKFAVS</sequence>
<gene>
    <name evidence="16" type="primary">LOC109482604</name>
</gene>
<evidence type="ECO:0000256" key="8">
    <source>
        <dbReference type="ARBA" id="ARBA00022679"/>
    </source>
</evidence>
<keyword evidence="12 13" id="KW-0460">Magnesium</keyword>
<organism evidence="15 16">
    <name type="scientific">Branchiostoma belcheri</name>
    <name type="common">Amphioxus</name>
    <dbReference type="NCBI Taxonomy" id="7741"/>
    <lineage>
        <taxon>Eukaryota</taxon>
        <taxon>Metazoa</taxon>
        <taxon>Chordata</taxon>
        <taxon>Cephalochordata</taxon>
        <taxon>Leptocardii</taxon>
        <taxon>Amphioxiformes</taxon>
        <taxon>Branchiostomatidae</taxon>
        <taxon>Branchiostoma</taxon>
    </lineage>
</organism>
<keyword evidence="6 13" id="KW-0963">Cytoplasm</keyword>
<dbReference type="InterPro" id="IPR000836">
    <property type="entry name" value="PRTase_dom"/>
</dbReference>
<comment type="subcellular location">
    <subcellularLocation>
        <location evidence="2 13">Cytoplasm</location>
    </subcellularLocation>
</comment>
<keyword evidence="11 13" id="KW-0547">Nucleotide-binding</keyword>
<dbReference type="GO" id="GO:0032263">
    <property type="term" value="P:GMP salvage"/>
    <property type="evidence" value="ECO:0007669"/>
    <property type="project" value="TreeGrafter"/>
</dbReference>
<accession>A0A6P4ZIC4</accession>
<proteinExistence type="inferred from homology"/>
<dbReference type="InterPro" id="IPR050408">
    <property type="entry name" value="HGPRT"/>
</dbReference>
<evidence type="ECO:0000256" key="4">
    <source>
        <dbReference type="ARBA" id="ARBA00008391"/>
    </source>
</evidence>
<evidence type="ECO:0000256" key="10">
    <source>
        <dbReference type="ARBA" id="ARBA00022726"/>
    </source>
</evidence>
<dbReference type="GO" id="GO:0032264">
    <property type="term" value="P:IMP salvage"/>
    <property type="evidence" value="ECO:0007669"/>
    <property type="project" value="UniProtKB-UniPathway"/>
</dbReference>
<evidence type="ECO:0000256" key="5">
    <source>
        <dbReference type="ARBA" id="ARBA00011895"/>
    </source>
</evidence>
<dbReference type="SUPFAM" id="SSF53271">
    <property type="entry name" value="PRTase-like"/>
    <property type="match status" value="1"/>
</dbReference>